<comment type="similarity">
    <text evidence="1">Belongs to the Di19 family.</text>
</comment>
<sequence length="230" mass="25837">MEADSWSRLTSDSNRRQHTFQSLVDECLGFDEFDGASEDDDSRAEFACPFCSEEFDIIGLCCHIDDEHPDDSKDGVCPVCAARVEMDMVDHIAMQHGMTWLDSLMCPYMPWRSRFHKDSSDFQSISSLLRKDLCDSNLHAFLGGSTYTDSPSDSAPDPLLLSFIVNYPMADPLEDVRLEPVEKTSMVDKLSVEKVVESVEPSLSHKDQGRARSSEFVRELVLSTIFEGSS</sequence>
<evidence type="ECO:0000259" key="2">
    <source>
        <dbReference type="Pfam" id="PF05605"/>
    </source>
</evidence>
<evidence type="ECO:0000259" key="3">
    <source>
        <dbReference type="Pfam" id="PF14571"/>
    </source>
</evidence>
<evidence type="ECO:0000313" key="4">
    <source>
        <dbReference type="EMBL" id="CAG1861041.1"/>
    </source>
</evidence>
<dbReference type="Pfam" id="PF05605">
    <property type="entry name" value="zf-Di19"/>
    <property type="match status" value="1"/>
</dbReference>
<feature type="domain" description="Di19 C-terminal" evidence="3">
    <location>
        <begin position="127"/>
        <end position="225"/>
    </location>
</feature>
<dbReference type="InterPro" id="IPR027935">
    <property type="entry name" value="Di19_C"/>
</dbReference>
<name>A0A8D7FM65_MUSAM</name>
<dbReference type="AlphaFoldDB" id="A0A8D7FM65"/>
<evidence type="ECO:0000256" key="1">
    <source>
        <dbReference type="ARBA" id="ARBA00007109"/>
    </source>
</evidence>
<gene>
    <name evidence="4" type="ORF">GSMUA_59350.1</name>
</gene>
<dbReference type="InterPro" id="IPR033347">
    <property type="entry name" value="Di19"/>
</dbReference>
<dbReference type="EMBL" id="HG996467">
    <property type="protein sequence ID" value="CAG1861041.1"/>
    <property type="molecule type" value="Genomic_DNA"/>
</dbReference>
<accession>A0A8D7FM65</accession>
<dbReference type="Pfam" id="PF14571">
    <property type="entry name" value="Di19_C"/>
    <property type="match status" value="1"/>
</dbReference>
<proteinExistence type="inferred from homology"/>
<reference evidence="4" key="1">
    <citation type="submission" date="2021-03" db="EMBL/GenBank/DDBJ databases">
        <authorList>
            <consortium name="Genoscope - CEA"/>
            <person name="William W."/>
        </authorList>
    </citation>
    <scope>NUCLEOTIDE SEQUENCE</scope>
    <source>
        <strain evidence="4">Doubled-haploid Pahang</strain>
    </source>
</reference>
<dbReference type="InterPro" id="IPR008598">
    <property type="entry name" value="Di19_Zn-bd"/>
</dbReference>
<protein>
    <submittedName>
        <fullName evidence="4">(wild Malaysian banana) hypothetical protein</fullName>
    </submittedName>
</protein>
<organism evidence="4">
    <name type="scientific">Musa acuminata subsp. malaccensis</name>
    <name type="common">Wild banana</name>
    <name type="synonym">Musa malaccensis</name>
    <dbReference type="NCBI Taxonomy" id="214687"/>
    <lineage>
        <taxon>Eukaryota</taxon>
        <taxon>Viridiplantae</taxon>
        <taxon>Streptophyta</taxon>
        <taxon>Embryophyta</taxon>
        <taxon>Tracheophyta</taxon>
        <taxon>Spermatophyta</taxon>
        <taxon>Magnoliopsida</taxon>
        <taxon>Liliopsida</taxon>
        <taxon>Zingiberales</taxon>
        <taxon>Musaceae</taxon>
        <taxon>Musa</taxon>
    </lineage>
</organism>
<feature type="domain" description="Di19 zinc-binding" evidence="2">
    <location>
        <begin position="45"/>
        <end position="97"/>
    </location>
</feature>
<dbReference type="PANTHER" id="PTHR31875">
    <property type="entry name" value="PROTEIN DEHYDRATION-INDUCED 19"/>
    <property type="match status" value="1"/>
</dbReference>
<dbReference type="PANTHER" id="PTHR31875:SF26">
    <property type="entry name" value="PROTEIN DEHYDRATION-INDUCED 19-RELATED"/>
    <property type="match status" value="1"/>
</dbReference>